<reference evidence="2 3" key="1">
    <citation type="submission" date="2023-05" db="EMBL/GenBank/DDBJ databases">
        <title>Lithophilousrod everest ZFBP1038 complete genpme.</title>
        <authorList>
            <person name="Tian M."/>
        </authorList>
    </citation>
    <scope>NUCLEOTIDE SEQUENCE [LARGE SCALE GENOMIC DNA]</scope>
    <source>
        <strain evidence="2 3">ZFBP1038</strain>
    </source>
</reference>
<gene>
    <name evidence="2" type="ORF">LWF01_06880</name>
</gene>
<feature type="domain" description="Aminoglycoside phosphotransferase" evidence="1">
    <location>
        <begin position="125"/>
        <end position="324"/>
    </location>
</feature>
<dbReference type="Pfam" id="PF01636">
    <property type="entry name" value="APH"/>
    <property type="match status" value="1"/>
</dbReference>
<organism evidence="2 3">
    <name type="scientific">Saxibacter everestensis</name>
    <dbReference type="NCBI Taxonomy" id="2909229"/>
    <lineage>
        <taxon>Bacteria</taxon>
        <taxon>Bacillati</taxon>
        <taxon>Actinomycetota</taxon>
        <taxon>Actinomycetes</taxon>
        <taxon>Micrococcales</taxon>
        <taxon>Brevibacteriaceae</taxon>
        <taxon>Saxibacter</taxon>
    </lineage>
</organism>
<sequence length="375" mass="40249">MNPADSRLLVADPDLPALRPVLDPEVLCALVGYPAVVSRIRYKPGTSIVAKLSHDAGGADDWIAGYAPHALAKLEKLGDGARVLQLPDGPGYAAVGPLRADRALHRPLRRLESDWQLVRYNPNRRAVLRVESRFGQLAVKVTRPSQQADAAVTSHLSASHDWVLPPVAGYAGADHGVTATSWWGKANLADLPETKTAETAGRALAAIHGGAAPDWLPLRQPSRLSHRLHNQLKAIKHILPDSLGAATASLGRISGRISELPQSTGLVHGDFSADQVLVDDAEVRFVDFDRAMAGPQLMDLGSFAAAAILDDQEFLTAGLLEGYAAGGGGTSFRMDDLAAWTAFGVALRLLEPFRDRESGWDEQLRHRLDLIDGLL</sequence>
<dbReference type="RefSeq" id="WP_349640297.1">
    <property type="nucleotide sequence ID" value="NZ_CP090958.1"/>
</dbReference>
<dbReference type="InterPro" id="IPR011009">
    <property type="entry name" value="Kinase-like_dom_sf"/>
</dbReference>
<proteinExistence type="predicted"/>
<dbReference type="SUPFAM" id="SSF56112">
    <property type="entry name" value="Protein kinase-like (PK-like)"/>
    <property type="match status" value="1"/>
</dbReference>
<evidence type="ECO:0000259" key="1">
    <source>
        <dbReference type="Pfam" id="PF01636"/>
    </source>
</evidence>
<dbReference type="EMBL" id="CP090958">
    <property type="protein sequence ID" value="WGW13474.1"/>
    <property type="molecule type" value="Genomic_DNA"/>
</dbReference>
<protein>
    <submittedName>
        <fullName evidence="2">Phosphotransferase</fullName>
    </submittedName>
</protein>
<name>A0ABY8QWS5_9MICO</name>
<dbReference type="Proteomes" id="UP001209083">
    <property type="component" value="Chromosome"/>
</dbReference>
<accession>A0ABY8QWS5</accession>
<evidence type="ECO:0000313" key="2">
    <source>
        <dbReference type="EMBL" id="WGW13474.1"/>
    </source>
</evidence>
<dbReference type="InterPro" id="IPR002575">
    <property type="entry name" value="Aminoglycoside_PTrfase"/>
</dbReference>
<keyword evidence="3" id="KW-1185">Reference proteome</keyword>
<evidence type="ECO:0000313" key="3">
    <source>
        <dbReference type="Proteomes" id="UP001209083"/>
    </source>
</evidence>
<dbReference type="Gene3D" id="3.90.1200.10">
    <property type="match status" value="1"/>
</dbReference>